<dbReference type="SMART" id="SM00347">
    <property type="entry name" value="HTH_MARR"/>
    <property type="match status" value="1"/>
</dbReference>
<dbReference type="Gene3D" id="1.10.10.10">
    <property type="entry name" value="Winged helix-like DNA-binding domain superfamily/Winged helix DNA-binding domain"/>
    <property type="match status" value="1"/>
</dbReference>
<keyword evidence="3" id="KW-1185">Reference proteome</keyword>
<dbReference type="SUPFAM" id="SSF46785">
    <property type="entry name" value="Winged helix' DNA-binding domain"/>
    <property type="match status" value="1"/>
</dbReference>
<proteinExistence type="predicted"/>
<accession>A0ABN2D0V1</accession>
<evidence type="ECO:0000313" key="2">
    <source>
        <dbReference type="EMBL" id="GAA1566945.1"/>
    </source>
</evidence>
<dbReference type="PANTHER" id="PTHR33164:SF95">
    <property type="entry name" value="TRANSCRIPTIONAL REGULATOR"/>
    <property type="match status" value="1"/>
</dbReference>
<sequence>MDERMETSTGYLLVKLGGAAGGYFDRSTESLGLRPRHVRVLDRIRSDSLSQQDLCRLTGMDRTTMVAVLDDLERLGYARREASPTDRRKHVVTPTDEGLAALKEAAVLMRKAEVAFLAPLSATEQKQLNALVSRLAEAGLPICET</sequence>
<dbReference type="PROSITE" id="PS50995">
    <property type="entry name" value="HTH_MARR_2"/>
    <property type="match status" value="1"/>
</dbReference>
<dbReference type="PANTHER" id="PTHR33164">
    <property type="entry name" value="TRANSCRIPTIONAL REGULATOR, MARR FAMILY"/>
    <property type="match status" value="1"/>
</dbReference>
<evidence type="ECO:0000259" key="1">
    <source>
        <dbReference type="PROSITE" id="PS50995"/>
    </source>
</evidence>
<protein>
    <recommendedName>
        <fullName evidence="1">HTH marR-type domain-containing protein</fullName>
    </recommendedName>
</protein>
<evidence type="ECO:0000313" key="3">
    <source>
        <dbReference type="Proteomes" id="UP001500393"/>
    </source>
</evidence>
<gene>
    <name evidence="2" type="ORF">GCM10009789_20550</name>
</gene>
<dbReference type="InterPro" id="IPR036390">
    <property type="entry name" value="WH_DNA-bd_sf"/>
</dbReference>
<dbReference type="PRINTS" id="PR00598">
    <property type="entry name" value="HTHMARR"/>
</dbReference>
<feature type="domain" description="HTH marR-type" evidence="1">
    <location>
        <begin position="6"/>
        <end position="137"/>
    </location>
</feature>
<dbReference type="InterPro" id="IPR039422">
    <property type="entry name" value="MarR/SlyA-like"/>
</dbReference>
<name>A0ABN2D0V1_9ACTN</name>
<dbReference type="RefSeq" id="WP_344212264.1">
    <property type="nucleotide sequence ID" value="NZ_BAAAOS010000017.1"/>
</dbReference>
<dbReference type="Pfam" id="PF12802">
    <property type="entry name" value="MarR_2"/>
    <property type="match status" value="1"/>
</dbReference>
<dbReference type="Proteomes" id="UP001500393">
    <property type="component" value="Unassembled WGS sequence"/>
</dbReference>
<dbReference type="InterPro" id="IPR036388">
    <property type="entry name" value="WH-like_DNA-bd_sf"/>
</dbReference>
<dbReference type="InterPro" id="IPR000835">
    <property type="entry name" value="HTH_MarR-typ"/>
</dbReference>
<comment type="caution">
    <text evidence="2">The sequence shown here is derived from an EMBL/GenBank/DDBJ whole genome shotgun (WGS) entry which is preliminary data.</text>
</comment>
<dbReference type="EMBL" id="BAAAOS010000017">
    <property type="protein sequence ID" value="GAA1566945.1"/>
    <property type="molecule type" value="Genomic_DNA"/>
</dbReference>
<organism evidence="2 3">
    <name type="scientific">Kribbella sancticallisti</name>
    <dbReference type="NCBI Taxonomy" id="460087"/>
    <lineage>
        <taxon>Bacteria</taxon>
        <taxon>Bacillati</taxon>
        <taxon>Actinomycetota</taxon>
        <taxon>Actinomycetes</taxon>
        <taxon>Propionibacteriales</taxon>
        <taxon>Kribbellaceae</taxon>
        <taxon>Kribbella</taxon>
    </lineage>
</organism>
<reference evidence="2 3" key="1">
    <citation type="journal article" date="2019" name="Int. J. Syst. Evol. Microbiol.">
        <title>The Global Catalogue of Microorganisms (GCM) 10K type strain sequencing project: providing services to taxonomists for standard genome sequencing and annotation.</title>
        <authorList>
            <consortium name="The Broad Institute Genomics Platform"/>
            <consortium name="The Broad Institute Genome Sequencing Center for Infectious Disease"/>
            <person name="Wu L."/>
            <person name="Ma J."/>
        </authorList>
    </citation>
    <scope>NUCLEOTIDE SEQUENCE [LARGE SCALE GENOMIC DNA]</scope>
    <source>
        <strain evidence="2 3">JCM 14969</strain>
    </source>
</reference>